<gene>
    <name evidence="3" type="ORF">WG900_08590</name>
</gene>
<accession>A0ABU8S7P1</accession>
<feature type="region of interest" description="Disordered" evidence="1">
    <location>
        <begin position="62"/>
        <end position="89"/>
    </location>
</feature>
<dbReference type="Pfam" id="PF13619">
    <property type="entry name" value="KTSC"/>
    <property type="match status" value="1"/>
</dbReference>
<dbReference type="Proteomes" id="UP001379235">
    <property type="component" value="Unassembled WGS sequence"/>
</dbReference>
<protein>
    <submittedName>
        <fullName evidence="3">KTSC domain-containing protein</fullName>
    </submittedName>
</protein>
<evidence type="ECO:0000313" key="3">
    <source>
        <dbReference type="EMBL" id="MEJ6009977.1"/>
    </source>
</evidence>
<evidence type="ECO:0000259" key="2">
    <source>
        <dbReference type="Pfam" id="PF13619"/>
    </source>
</evidence>
<evidence type="ECO:0000313" key="4">
    <source>
        <dbReference type="Proteomes" id="UP001379235"/>
    </source>
</evidence>
<proteinExistence type="predicted"/>
<organism evidence="3 4">
    <name type="scientific">Novosphingobium aquae</name>
    <dbReference type="NCBI Taxonomy" id="3133435"/>
    <lineage>
        <taxon>Bacteria</taxon>
        <taxon>Pseudomonadati</taxon>
        <taxon>Pseudomonadota</taxon>
        <taxon>Alphaproteobacteria</taxon>
        <taxon>Sphingomonadales</taxon>
        <taxon>Sphingomonadaceae</taxon>
        <taxon>Novosphingobium</taxon>
    </lineage>
</organism>
<dbReference type="EMBL" id="JBBHJY010000003">
    <property type="protein sequence ID" value="MEJ6009977.1"/>
    <property type="molecule type" value="Genomic_DNA"/>
</dbReference>
<sequence>MPKFKSEAIKRGEYDAETQRLTLWFPDRHTEIFEDVPQKIWDGLQSSRSKGGFFKLKIMGQFTQVPQPPPPPPAPVKPANKKPAKRAKY</sequence>
<feature type="compositionally biased region" description="Basic residues" evidence="1">
    <location>
        <begin position="79"/>
        <end position="89"/>
    </location>
</feature>
<name>A0ABU8S7P1_9SPHN</name>
<dbReference type="InterPro" id="IPR025309">
    <property type="entry name" value="KTSC_dom"/>
</dbReference>
<evidence type="ECO:0000256" key="1">
    <source>
        <dbReference type="SAM" id="MobiDB-lite"/>
    </source>
</evidence>
<reference evidence="3 4" key="1">
    <citation type="submission" date="2024-03" db="EMBL/GenBank/DDBJ databases">
        <authorList>
            <person name="Jo J.-H."/>
        </authorList>
    </citation>
    <scope>NUCLEOTIDE SEQUENCE [LARGE SCALE GENOMIC DNA]</scope>
    <source>
        <strain evidence="3 4">AS3R-12</strain>
    </source>
</reference>
<dbReference type="RefSeq" id="WP_339966315.1">
    <property type="nucleotide sequence ID" value="NZ_JBBHJY010000003.1"/>
</dbReference>
<keyword evidence="4" id="KW-1185">Reference proteome</keyword>
<comment type="caution">
    <text evidence="3">The sequence shown here is derived from an EMBL/GenBank/DDBJ whole genome shotgun (WGS) entry which is preliminary data.</text>
</comment>
<feature type="compositionally biased region" description="Pro residues" evidence="1">
    <location>
        <begin position="66"/>
        <end position="76"/>
    </location>
</feature>
<feature type="domain" description="KTSC" evidence="2">
    <location>
        <begin position="5"/>
        <end position="62"/>
    </location>
</feature>